<dbReference type="PATRIC" id="fig|49547.3.peg.1910"/>
<proteinExistence type="predicted"/>
<evidence type="ECO:0000313" key="2">
    <source>
        <dbReference type="Proteomes" id="UP000077245"/>
    </source>
</evidence>
<dbReference type="EMBL" id="LWMV01000214">
    <property type="protein sequence ID" value="KZX10385.1"/>
    <property type="molecule type" value="Genomic_DNA"/>
</dbReference>
<accession>A0A162FAU9</accession>
<sequence>MKTINSYAHKAFKDITPLSNLQSFIKGTSSYLTNNLNLKAISKFITDGPANISYLANQAKKAVGNAKNVIVSTVKNVVKKTANTIKAITQKSYNTVVNAIMELKRHFQELEIIFIVVSKICIIKVKMLLIKFIMVSKVCIIKVKMLLLRVIRKLQA</sequence>
<protein>
    <submittedName>
        <fullName evidence="1">Uncharacterized protein</fullName>
    </submittedName>
</protein>
<evidence type="ECO:0000313" key="1">
    <source>
        <dbReference type="EMBL" id="KZX10385.1"/>
    </source>
</evidence>
<dbReference type="Proteomes" id="UP000077245">
    <property type="component" value="Unassembled WGS sequence"/>
</dbReference>
<dbReference type="STRING" id="49547.MBCUR_18090"/>
<keyword evidence="2" id="KW-1185">Reference proteome</keyword>
<gene>
    <name evidence="1" type="ORF">MBCUR_18090</name>
</gene>
<dbReference type="AlphaFoldDB" id="A0A162FAU9"/>
<reference evidence="1 2" key="1">
    <citation type="submission" date="2016-04" db="EMBL/GenBank/DDBJ databases">
        <title>Genome sequence of Methanobrevibacter curvatus DSM 11111.</title>
        <authorList>
            <person name="Poehlein A."/>
            <person name="Seedorf H."/>
            <person name="Daniel R."/>
        </authorList>
    </citation>
    <scope>NUCLEOTIDE SEQUENCE [LARGE SCALE GENOMIC DNA]</scope>
    <source>
        <strain evidence="1 2">DSM 11111</strain>
    </source>
</reference>
<organism evidence="1 2">
    <name type="scientific">Methanobrevibacter curvatus</name>
    <dbReference type="NCBI Taxonomy" id="49547"/>
    <lineage>
        <taxon>Archaea</taxon>
        <taxon>Methanobacteriati</taxon>
        <taxon>Methanobacteriota</taxon>
        <taxon>Methanomada group</taxon>
        <taxon>Methanobacteria</taxon>
        <taxon>Methanobacteriales</taxon>
        <taxon>Methanobacteriaceae</taxon>
        <taxon>Methanobrevibacter</taxon>
    </lineage>
</organism>
<name>A0A162FAU9_9EURY</name>
<comment type="caution">
    <text evidence="1">The sequence shown here is derived from an EMBL/GenBank/DDBJ whole genome shotgun (WGS) entry which is preliminary data.</text>
</comment>
<dbReference type="RefSeq" id="WP_067092576.1">
    <property type="nucleotide sequence ID" value="NZ_LWMV01000214.1"/>
</dbReference>